<comment type="caution">
    <text evidence="2">The sequence shown here is derived from an EMBL/GenBank/DDBJ whole genome shotgun (WGS) entry which is preliminary data.</text>
</comment>
<feature type="transmembrane region" description="Helical" evidence="1">
    <location>
        <begin position="153"/>
        <end position="183"/>
    </location>
</feature>
<dbReference type="OrthoDB" id="2079361at2"/>
<dbReference type="Proteomes" id="UP000437748">
    <property type="component" value="Unassembled WGS sequence"/>
</dbReference>
<dbReference type="RefSeq" id="WP_153418161.1">
    <property type="nucleotide sequence ID" value="NZ_WFLM01000001.1"/>
</dbReference>
<feature type="transmembrane region" description="Helical" evidence="1">
    <location>
        <begin position="131"/>
        <end position="146"/>
    </location>
</feature>
<keyword evidence="1" id="KW-0812">Transmembrane</keyword>
<evidence type="ECO:0000256" key="1">
    <source>
        <dbReference type="SAM" id="Phobius"/>
    </source>
</evidence>
<feature type="transmembrane region" description="Helical" evidence="1">
    <location>
        <begin position="189"/>
        <end position="209"/>
    </location>
</feature>
<evidence type="ECO:0000313" key="3">
    <source>
        <dbReference type="Proteomes" id="UP000437748"/>
    </source>
</evidence>
<keyword evidence="1" id="KW-0472">Membrane</keyword>
<dbReference type="Pfam" id="PF09852">
    <property type="entry name" value="DUF2079"/>
    <property type="match status" value="1"/>
</dbReference>
<keyword evidence="3" id="KW-1185">Reference proteome</keyword>
<keyword evidence="1" id="KW-1133">Transmembrane helix</keyword>
<sequence>MIIFLLLTFSYGLKGFYLTESGYDVGFFLQALSNPYYNGIFQFKTISGINSFFLNHFEPFLFLLYPIKFLPYPSFFLYCLIFFFIALTFIFGIKFINKETNFPIEIKFSLLLTCATSPFWIGVISYEFHEFSFIPFLYLMLFIFWYKKSYYKFLFFALLSLCFKETISITFIWSGLLLILFSIKKDKKFGFTLFILGVIFYYIYFKIILVNLKESSDTNFIGYYAKLGNSMFEVALSPILKPHVFIQSVMQFKNLSYLFCYYYLFCYILKKDGNHCCLLFQPFL</sequence>
<accession>A0A6N6VVK5</accession>
<feature type="transmembrane region" description="Helical" evidence="1">
    <location>
        <begin position="75"/>
        <end position="96"/>
    </location>
</feature>
<reference evidence="2 3" key="1">
    <citation type="submission" date="2019-10" db="EMBL/GenBank/DDBJ databases">
        <title>New species of Slilvanegrellaceae.</title>
        <authorList>
            <person name="Pitt A."/>
            <person name="Hahn M.W."/>
        </authorList>
    </citation>
    <scope>NUCLEOTIDE SEQUENCE [LARGE SCALE GENOMIC DNA]</scope>
    <source>
        <strain evidence="2 3">SP-Ram-0.45-NSY-1</strain>
    </source>
</reference>
<organism evidence="2 3">
    <name type="scientific">Silvanigrella paludirubra</name>
    <dbReference type="NCBI Taxonomy" id="2499159"/>
    <lineage>
        <taxon>Bacteria</taxon>
        <taxon>Pseudomonadati</taxon>
        <taxon>Bdellovibrionota</taxon>
        <taxon>Oligoflexia</taxon>
        <taxon>Silvanigrellales</taxon>
        <taxon>Silvanigrellaceae</taxon>
        <taxon>Silvanigrella</taxon>
    </lineage>
</organism>
<dbReference type="EMBL" id="WFLM01000001">
    <property type="protein sequence ID" value="KAB8040645.1"/>
    <property type="molecule type" value="Genomic_DNA"/>
</dbReference>
<gene>
    <name evidence="2" type="ORF">GCL60_01615</name>
</gene>
<dbReference type="AlphaFoldDB" id="A0A6N6VVK5"/>
<name>A0A6N6VVK5_9BACT</name>
<protein>
    <submittedName>
        <fullName evidence="2">DUF2079 domain-containing protein</fullName>
    </submittedName>
</protein>
<evidence type="ECO:0000313" key="2">
    <source>
        <dbReference type="EMBL" id="KAB8040645.1"/>
    </source>
</evidence>
<proteinExistence type="predicted"/>
<dbReference type="InterPro" id="IPR018650">
    <property type="entry name" value="STSV1_Orf64"/>
</dbReference>
<feature type="transmembrane region" description="Helical" evidence="1">
    <location>
        <begin position="108"/>
        <end position="125"/>
    </location>
</feature>